<dbReference type="Pfam" id="PF06283">
    <property type="entry name" value="ThuA"/>
    <property type="match status" value="1"/>
</dbReference>
<dbReference type="AlphaFoldDB" id="A0A381TBW8"/>
<dbReference type="InterPro" id="IPR029062">
    <property type="entry name" value="Class_I_gatase-like"/>
</dbReference>
<dbReference type="SUPFAM" id="SSF52317">
    <property type="entry name" value="Class I glutamine amidotransferase-like"/>
    <property type="match status" value="1"/>
</dbReference>
<proteinExistence type="predicted"/>
<dbReference type="EMBL" id="UINC01004152">
    <property type="protein sequence ID" value="SVA12197.1"/>
    <property type="molecule type" value="Genomic_DNA"/>
</dbReference>
<sequence>MHRAHLVVGGYPPGSTAGHDMDFARRILLERLAEVPDLTTTVASDFSGLDKWLPGTDFLLTYVAGPYPDEVQDATLRGWISEGGRWLGLHGTSGGRAARIEGTRQRQMVKLPHHDSLGCFFLNHPPIRRFEVNVEDASHPITAGLSTSFEVIDELYLVEILGDCNVLLTTELPKDPSPEGFGFSYDEDTSLQADGRTRVLGYTRALGSGEVAYIALGHCHSPTTNSQPMVDESVERDGASPPVFRGVWEHESYQQLLGNAIQWGLG</sequence>
<organism evidence="2">
    <name type="scientific">marine metagenome</name>
    <dbReference type="NCBI Taxonomy" id="408172"/>
    <lineage>
        <taxon>unclassified sequences</taxon>
        <taxon>metagenomes</taxon>
        <taxon>ecological metagenomes</taxon>
    </lineage>
</organism>
<gene>
    <name evidence="2" type="ORF">METZ01_LOCUS65051</name>
</gene>
<accession>A0A381TBW8</accession>
<evidence type="ECO:0000259" key="1">
    <source>
        <dbReference type="Pfam" id="PF06283"/>
    </source>
</evidence>
<feature type="domain" description="ThuA-like" evidence="1">
    <location>
        <begin position="38"/>
        <end position="221"/>
    </location>
</feature>
<protein>
    <recommendedName>
        <fullName evidence="1">ThuA-like domain-containing protein</fullName>
    </recommendedName>
</protein>
<name>A0A381TBW8_9ZZZZ</name>
<dbReference type="InterPro" id="IPR029010">
    <property type="entry name" value="ThuA-like"/>
</dbReference>
<evidence type="ECO:0000313" key="2">
    <source>
        <dbReference type="EMBL" id="SVA12197.1"/>
    </source>
</evidence>
<dbReference type="Gene3D" id="3.40.50.880">
    <property type="match status" value="1"/>
</dbReference>
<reference evidence="2" key="1">
    <citation type="submission" date="2018-05" db="EMBL/GenBank/DDBJ databases">
        <authorList>
            <person name="Lanie J.A."/>
            <person name="Ng W.-L."/>
            <person name="Kazmierczak K.M."/>
            <person name="Andrzejewski T.M."/>
            <person name="Davidsen T.M."/>
            <person name="Wayne K.J."/>
            <person name="Tettelin H."/>
            <person name="Glass J.I."/>
            <person name="Rusch D."/>
            <person name="Podicherti R."/>
            <person name="Tsui H.-C.T."/>
            <person name="Winkler M.E."/>
        </authorList>
    </citation>
    <scope>NUCLEOTIDE SEQUENCE</scope>
</reference>